<dbReference type="InterPro" id="IPR019251">
    <property type="entry name" value="DUF2231_TM"/>
</dbReference>
<evidence type="ECO:0000259" key="1">
    <source>
        <dbReference type="Pfam" id="PF09990"/>
    </source>
</evidence>
<protein>
    <recommendedName>
        <fullName evidence="1">DUF2231 domain-containing protein</fullName>
    </recommendedName>
</protein>
<evidence type="ECO:0000313" key="3">
    <source>
        <dbReference type="Proteomes" id="UP000197208"/>
    </source>
</evidence>
<name>A0A246BJ74_9DEIO</name>
<dbReference type="OrthoDB" id="65597at2"/>
<sequence>MLNPLRSRPPAHVPPAHVLEDAVSDHDALEGVADTLQALLRGAEATLPPGVTDALHGEWLGHPLHPILVHLPLGGWMIAAALDHLPARSPGANDAAADRALLLGTLGAVGTIATGWADWANTRGQARRTGLIHGALNEAAFVLNVGSLLARRRGRRGLGKALSGAALGVAVAGGFLGGELVYRHGLGVGRTLAHRQG</sequence>
<dbReference type="Pfam" id="PF09990">
    <property type="entry name" value="DUF2231"/>
    <property type="match status" value="1"/>
</dbReference>
<feature type="domain" description="DUF2231" evidence="1">
    <location>
        <begin position="61"/>
        <end position="188"/>
    </location>
</feature>
<organism evidence="2 3">
    <name type="scientific">Deinococcus indicus</name>
    <dbReference type="NCBI Taxonomy" id="223556"/>
    <lineage>
        <taxon>Bacteria</taxon>
        <taxon>Thermotogati</taxon>
        <taxon>Deinococcota</taxon>
        <taxon>Deinococci</taxon>
        <taxon>Deinococcales</taxon>
        <taxon>Deinococcaceae</taxon>
        <taxon>Deinococcus</taxon>
    </lineage>
</organism>
<proteinExistence type="predicted"/>
<dbReference type="Proteomes" id="UP000197208">
    <property type="component" value="Unassembled WGS sequence"/>
</dbReference>
<keyword evidence="3" id="KW-1185">Reference proteome</keyword>
<dbReference type="AlphaFoldDB" id="A0A246BJ74"/>
<comment type="caution">
    <text evidence="2">The sequence shown here is derived from an EMBL/GenBank/DDBJ whole genome shotgun (WGS) entry which is preliminary data.</text>
</comment>
<evidence type="ECO:0000313" key="2">
    <source>
        <dbReference type="EMBL" id="OWL95338.1"/>
    </source>
</evidence>
<gene>
    <name evidence="2" type="ORF">CBQ26_12705</name>
</gene>
<dbReference type="RefSeq" id="WP_088249002.1">
    <property type="nucleotide sequence ID" value="NZ_BNAM01000022.1"/>
</dbReference>
<dbReference type="EMBL" id="NHMK01000018">
    <property type="protein sequence ID" value="OWL95338.1"/>
    <property type="molecule type" value="Genomic_DNA"/>
</dbReference>
<accession>A0A246BJ74</accession>
<reference evidence="2 3" key="1">
    <citation type="submission" date="2017-05" db="EMBL/GenBank/DDBJ databases">
        <title>De novo genome assembly of Deniococcus indicus strain DR1.</title>
        <authorList>
            <person name="Chauhan D."/>
            <person name="Yennamalli R.M."/>
            <person name="Priyadarshini R."/>
        </authorList>
    </citation>
    <scope>NUCLEOTIDE SEQUENCE [LARGE SCALE GENOMIC DNA]</scope>
    <source>
        <strain evidence="2 3">DR1</strain>
    </source>
</reference>